<dbReference type="AlphaFoldDB" id="A0A386ZDW2"/>
<organism evidence="1 2">
    <name type="scientific">Nocardia yunnanensis</name>
    <dbReference type="NCBI Taxonomy" id="2382165"/>
    <lineage>
        <taxon>Bacteria</taxon>
        <taxon>Bacillati</taxon>
        <taxon>Actinomycetota</taxon>
        <taxon>Actinomycetes</taxon>
        <taxon>Mycobacteriales</taxon>
        <taxon>Nocardiaceae</taxon>
        <taxon>Nocardia</taxon>
    </lineage>
</organism>
<sequence>MAGRRRGWFRTSGTARNNEWVQQARQVLTTAFLDMDRRQSIAEAAVVASAALFPERGMAARWEAVRARCYGASGAYLALNDRLDQAERDGTAIAQPEIDGVVRGLSEAARGVDDFYRGNQAHLEHAVAVYGSVPQLAGQVRAQAQAQRAAAAASPFADYPSVRQCAAALDEGLVTLDAAVVADPRATREAATRLETLTRELSSALEAAPGKQHSATTAIASAATRLEAARNRLERVAPALSALLREFAAASSNDLANNERQAREAVAAADADLTRARAALANSDPEDALDLTSTARAHLATAEERADAVTARLALLRQVREQPTERAKAVRFKLRDAQMLAVNKGVVPQWGSVLDAQSDRLDRAAAALTGRHPDYWAYVSELDAISAFVAGVVDRMRNTDR</sequence>
<dbReference type="KEGG" id="nyu:D7D52_21975"/>
<name>A0A386ZDW2_9NOCA</name>
<evidence type="ECO:0000313" key="2">
    <source>
        <dbReference type="Proteomes" id="UP000267164"/>
    </source>
</evidence>
<gene>
    <name evidence="1" type="ORF">D7D52_21975</name>
</gene>
<dbReference type="EMBL" id="CP032568">
    <property type="protein sequence ID" value="AYF76062.1"/>
    <property type="molecule type" value="Genomic_DNA"/>
</dbReference>
<keyword evidence="2" id="KW-1185">Reference proteome</keyword>
<dbReference type="Proteomes" id="UP000267164">
    <property type="component" value="Chromosome"/>
</dbReference>
<dbReference type="RefSeq" id="WP_120739199.1">
    <property type="nucleotide sequence ID" value="NZ_CP032568.1"/>
</dbReference>
<evidence type="ECO:0000313" key="1">
    <source>
        <dbReference type="EMBL" id="AYF76062.1"/>
    </source>
</evidence>
<dbReference type="OrthoDB" id="3569687at2"/>
<proteinExistence type="predicted"/>
<accession>A0A386ZDW2</accession>
<protein>
    <submittedName>
        <fullName evidence="1">Uncharacterized protein</fullName>
    </submittedName>
</protein>
<reference evidence="1 2" key="1">
    <citation type="submission" date="2018-09" db="EMBL/GenBank/DDBJ databases">
        <title>Nocardia yunnanensis sp. nov., an actinomycete isolated from a soil sample.</title>
        <authorList>
            <person name="Zhang J."/>
        </authorList>
    </citation>
    <scope>NUCLEOTIDE SEQUENCE [LARGE SCALE GENOMIC DNA]</scope>
    <source>
        <strain evidence="1 2">CFHS0054</strain>
    </source>
</reference>